<keyword evidence="3" id="KW-1185">Reference proteome</keyword>
<feature type="compositionally biased region" description="Polar residues" evidence="1">
    <location>
        <begin position="100"/>
        <end position="110"/>
    </location>
</feature>
<evidence type="ECO:0000313" key="2">
    <source>
        <dbReference type="EMBL" id="KAB8292461.1"/>
    </source>
</evidence>
<reference evidence="2 3" key="1">
    <citation type="submission" date="2019-06" db="EMBL/GenBank/DDBJ databases">
        <title>Genome Sequence of the Brown Rot Fungal Pathogen Monilinia laxa.</title>
        <authorList>
            <person name="De Miccolis Angelini R.M."/>
            <person name="Landi L."/>
            <person name="Abate D."/>
            <person name="Pollastro S."/>
            <person name="Romanazzi G."/>
            <person name="Faretra F."/>
        </authorList>
    </citation>
    <scope>NUCLEOTIDE SEQUENCE [LARGE SCALE GENOMIC DNA]</scope>
    <source>
        <strain evidence="2 3">Mlax316</strain>
    </source>
</reference>
<protein>
    <submittedName>
        <fullName evidence="2">Uncharacterized protein</fullName>
    </submittedName>
</protein>
<feature type="region of interest" description="Disordered" evidence="1">
    <location>
        <begin position="100"/>
        <end position="173"/>
    </location>
</feature>
<gene>
    <name evidence="2" type="ORF">EYC80_008180</name>
</gene>
<proteinExistence type="predicted"/>
<comment type="caution">
    <text evidence="2">The sequence shown here is derived from an EMBL/GenBank/DDBJ whole genome shotgun (WGS) entry which is preliminary data.</text>
</comment>
<dbReference type="EMBL" id="VIGI01000013">
    <property type="protein sequence ID" value="KAB8292461.1"/>
    <property type="molecule type" value="Genomic_DNA"/>
</dbReference>
<feature type="compositionally biased region" description="Basic and acidic residues" evidence="1">
    <location>
        <begin position="111"/>
        <end position="141"/>
    </location>
</feature>
<sequence>MAQPQTTQNINAPTKTSFTIFHSICLSISMFQSTSPHVPIGIRHPHAPLSSWSIYHTIITPPLFFSIPTLETTATTDATRKNKMAHLTTAHNSNVFLSNRFSREQQQNTQSREKKESDASKECTCEAEVMRKNTRTSKNEPSKSSYPTRHRKRNNRNARRKIHQQCSKETPGSAIGEIIYPSIPIH</sequence>
<feature type="compositionally biased region" description="Basic residues" evidence="1">
    <location>
        <begin position="148"/>
        <end position="163"/>
    </location>
</feature>
<evidence type="ECO:0000256" key="1">
    <source>
        <dbReference type="SAM" id="MobiDB-lite"/>
    </source>
</evidence>
<dbReference type="Proteomes" id="UP000326757">
    <property type="component" value="Unassembled WGS sequence"/>
</dbReference>
<accession>A0A5N6JVM6</accession>
<dbReference type="AlphaFoldDB" id="A0A5N6JVM6"/>
<name>A0A5N6JVM6_MONLA</name>
<organism evidence="2 3">
    <name type="scientific">Monilinia laxa</name>
    <name type="common">Brown rot fungus</name>
    <name type="synonym">Sclerotinia laxa</name>
    <dbReference type="NCBI Taxonomy" id="61186"/>
    <lineage>
        <taxon>Eukaryota</taxon>
        <taxon>Fungi</taxon>
        <taxon>Dikarya</taxon>
        <taxon>Ascomycota</taxon>
        <taxon>Pezizomycotina</taxon>
        <taxon>Leotiomycetes</taxon>
        <taxon>Helotiales</taxon>
        <taxon>Sclerotiniaceae</taxon>
        <taxon>Monilinia</taxon>
    </lineage>
</organism>
<evidence type="ECO:0000313" key="3">
    <source>
        <dbReference type="Proteomes" id="UP000326757"/>
    </source>
</evidence>